<dbReference type="GeneID" id="80532646"/>
<protein>
    <recommendedName>
        <fullName evidence="6">Envelope glycoprotein E</fullName>
    </recommendedName>
</protein>
<evidence type="ECO:0000256" key="16">
    <source>
        <dbReference type="ARBA" id="ARBA00023180"/>
    </source>
</evidence>
<evidence type="ECO:0000256" key="6">
    <source>
        <dbReference type="ARBA" id="ARBA00013988"/>
    </source>
</evidence>
<reference evidence="21 22" key="1">
    <citation type="journal article" date="2012" name="PLoS ONE">
        <title>The genome of Chelonid herpesvirus 5 harbors atypical genes.</title>
        <authorList>
            <person name="Ackermann M."/>
            <person name="Koriabine M."/>
            <person name="Hartmann-Fritsch F."/>
            <person name="de Jong P.J."/>
            <person name="Lewis T.D."/>
            <person name="Schetle N."/>
            <person name="Work T.M."/>
            <person name="Dagenais J."/>
            <person name="Balazs G.H."/>
            <person name="Leong J.A."/>
        </authorList>
    </citation>
    <scope>NUCLEOTIDE SEQUENCE [LARGE SCALE GENOMIC DNA]</scope>
</reference>
<keyword evidence="22" id="KW-1185">Reference proteome</keyword>
<sequence length="540" mass="59293">MRLSFSLLACTAMCLAVPNLASVFNLTAPKRTAAAEEGQSVSFPFSVTITSEENEERVELDLWHYRTKECSVASFEKVCSHDGQCVEDLRLPLGCHYSQGDGVKLVEISCDFTHFQKGHCADGQIAELKARIAKRGNRSSEFSIEIPFVHLNDSGIYSVAVSSGDDDLSIDFVLTVVEATMTTPNPTSASNRSTPVNETLSTVPVTPALTTVSESRNETETTVSKPVVANERFWIPQSMTVMKGEGPVTLYLDIVDNMTLPQFNVSVEWFHMNTAPGCKSLLVYSDCLTAGMLPECLHPANDDGCVISSFFKATLLARTDYFCGNSAEWKTRCPVKKVINSSWRDKAEMDGQNRLIFASATDAQPGFYVLTAALNGRYESAVWNFVLLIDQDSAAAVQVLSGYPKEDKNRKVHLGPHHLLVSVICIIAALFATALTAACVATCMCCFQSKKRGGKRPSGPAIQQTVYFNSLSRRSSYRSLPTREEDFDSDDSVEFFPPPSPIMPSKSPVDEGPRFEQARSMLMDLLGARSKVTGNLDDFY</sequence>
<keyword evidence="15 19" id="KW-0472">Membrane</keyword>
<evidence type="ECO:0000256" key="5">
    <source>
        <dbReference type="ARBA" id="ARBA00008101"/>
    </source>
</evidence>
<evidence type="ECO:0000313" key="21">
    <source>
        <dbReference type="EMBL" id="AHA93301.1"/>
    </source>
</evidence>
<evidence type="ECO:0000256" key="1">
    <source>
        <dbReference type="ARBA" id="ARBA00004136"/>
    </source>
</evidence>
<evidence type="ECO:0000256" key="2">
    <source>
        <dbReference type="ARBA" id="ARBA00004315"/>
    </source>
</evidence>
<dbReference type="GO" id="GO:0055036">
    <property type="term" value="C:virion membrane"/>
    <property type="evidence" value="ECO:0007669"/>
    <property type="project" value="UniProtKB-SubCell"/>
</dbReference>
<dbReference type="RefSeq" id="YP_010795487.1">
    <property type="nucleotide sequence ID" value="NC_075701.1"/>
</dbReference>
<evidence type="ECO:0000259" key="20">
    <source>
        <dbReference type="Pfam" id="PF02480"/>
    </source>
</evidence>
<dbReference type="InterPro" id="IPR013783">
    <property type="entry name" value="Ig-like_fold"/>
</dbReference>
<comment type="subcellular location">
    <subcellularLocation>
        <location evidence="1">Host Golgi apparatus</location>
    </subcellularLocation>
    <subcellularLocation>
        <location evidence="2">Host cell junction</location>
    </subcellularLocation>
    <subcellularLocation>
        <location evidence="3">Host cell membrane</location>
        <topology evidence="3">Single-pass type I membrane protein</topology>
    </subcellularLocation>
    <subcellularLocation>
        <location evidence="4">Virion membrane</location>
        <topology evidence="4">Single-pass type I membrane protein</topology>
    </subcellularLocation>
</comment>
<dbReference type="GO" id="GO:0019031">
    <property type="term" value="C:viral envelope"/>
    <property type="evidence" value="ECO:0007669"/>
    <property type="project" value="UniProtKB-KW"/>
</dbReference>
<keyword evidence="12" id="KW-0261">Viral envelope protein</keyword>
<dbReference type="Gene3D" id="2.60.40.10">
    <property type="entry name" value="Immunoglobulins"/>
    <property type="match status" value="2"/>
</dbReference>
<keyword evidence="8 19" id="KW-0812">Transmembrane</keyword>
<keyword evidence="16" id="KW-0325">Glycoprotein</keyword>
<dbReference type="GO" id="GO:0044177">
    <property type="term" value="C:host cell Golgi apparatus"/>
    <property type="evidence" value="ECO:0007669"/>
    <property type="project" value="UniProtKB-SubCell"/>
</dbReference>
<keyword evidence="7" id="KW-1032">Host cell membrane</keyword>
<keyword evidence="14" id="KW-1031">Host cell junction</keyword>
<evidence type="ECO:0000256" key="10">
    <source>
        <dbReference type="ARBA" id="ARBA00022844"/>
    </source>
</evidence>
<evidence type="ECO:0000256" key="14">
    <source>
        <dbReference type="ARBA" id="ARBA00023081"/>
    </source>
</evidence>
<evidence type="ECO:0000256" key="12">
    <source>
        <dbReference type="ARBA" id="ARBA00022879"/>
    </source>
</evidence>
<dbReference type="InterPro" id="IPR036179">
    <property type="entry name" value="Ig-like_dom_sf"/>
</dbReference>
<keyword evidence="10" id="KW-0946">Virion</keyword>
<dbReference type="EMBL" id="HQ878327">
    <property type="protein sequence ID" value="AHA93301.1"/>
    <property type="molecule type" value="Genomic_DNA"/>
</dbReference>
<evidence type="ECO:0000313" key="22">
    <source>
        <dbReference type="Proteomes" id="UP000325782"/>
    </source>
</evidence>
<evidence type="ECO:0000256" key="4">
    <source>
        <dbReference type="ARBA" id="ARBA00004563"/>
    </source>
</evidence>
<feature type="transmembrane region" description="Helical" evidence="19">
    <location>
        <begin position="419"/>
        <end position="447"/>
    </location>
</feature>
<keyword evidence="11" id="KW-1043">Host membrane</keyword>
<dbReference type="SUPFAM" id="SSF48726">
    <property type="entry name" value="Immunoglobulin"/>
    <property type="match status" value="1"/>
</dbReference>
<evidence type="ECO:0000256" key="11">
    <source>
        <dbReference type="ARBA" id="ARBA00022870"/>
    </source>
</evidence>
<dbReference type="KEGG" id="vg:80532646"/>
<evidence type="ECO:0000256" key="15">
    <source>
        <dbReference type="ARBA" id="ARBA00023136"/>
    </source>
</evidence>
<feature type="region of interest" description="Disordered" evidence="18">
    <location>
        <begin position="479"/>
        <end position="512"/>
    </location>
</feature>
<proteinExistence type="inferred from homology"/>
<name>V5NWF5_9ALPH</name>
<organism evidence="21 22">
    <name type="scientific">Chelonid alphaherpesvirus 5</name>
    <dbReference type="NCBI Taxonomy" id="702736"/>
    <lineage>
        <taxon>Viruses</taxon>
        <taxon>Duplodnaviria</taxon>
        <taxon>Heunggongvirae</taxon>
        <taxon>Peploviricota</taxon>
        <taxon>Herviviricetes</taxon>
        <taxon>Herpesvirales</taxon>
        <taxon>Orthoherpesviridae</taxon>
        <taxon>Alphaherpesvirinae</taxon>
        <taxon>Scutavirus</taxon>
        <taxon>Scutavirus chelonidalpha5</taxon>
    </lineage>
</organism>
<evidence type="ECO:0000256" key="19">
    <source>
        <dbReference type="SAM" id="Phobius"/>
    </source>
</evidence>
<dbReference type="InterPro" id="IPR003404">
    <property type="entry name" value="Herpes_glycopE_Fc"/>
</dbReference>
<keyword evidence="13 19" id="KW-1133">Transmembrane helix</keyword>
<feature type="domain" description="Envelope glycoprotein E Fc-binding" evidence="20">
    <location>
        <begin position="259"/>
        <end position="397"/>
    </location>
</feature>
<evidence type="ECO:0000256" key="9">
    <source>
        <dbReference type="ARBA" id="ARBA00022812"/>
    </source>
</evidence>
<dbReference type="GO" id="GO:0044156">
    <property type="term" value="C:host cell junction"/>
    <property type="evidence" value="ECO:0007669"/>
    <property type="project" value="UniProtKB-SubCell"/>
</dbReference>
<evidence type="ECO:0000256" key="8">
    <source>
        <dbReference type="ARBA" id="ARBA00022692"/>
    </source>
</evidence>
<dbReference type="Pfam" id="PF02480">
    <property type="entry name" value="Herpes_gE"/>
    <property type="match status" value="1"/>
</dbReference>
<comment type="function">
    <text evidence="17">In epithelial cells, the heterodimer gE/gI is required for the cell-to-cell spread of the virus, by sorting nascent virions to cell junctions. Once the virus reaches the cell junctions, virus particles can spread to adjacent cells extremely rapidly through interactions with cellular receptors that accumulate at these junctions. Implicated in basolateral spread in polarized cells. In neuronal cells, gE/gI is essential for the anterograde spread of the infection throughout the host nervous system. Together with US9, the heterodimer gE/gI is involved in the sorting and transport of viral structural components toward axon tips.</text>
</comment>
<keyword evidence="9" id="KW-1040">Host Golgi apparatus</keyword>
<dbReference type="Proteomes" id="UP000325782">
    <property type="component" value="Segment"/>
</dbReference>
<accession>V5NWF5</accession>
<evidence type="ECO:0000256" key="18">
    <source>
        <dbReference type="SAM" id="MobiDB-lite"/>
    </source>
</evidence>
<gene>
    <name evidence="21" type="primary">F-US8</name>
</gene>
<comment type="similarity">
    <text evidence="5">Belongs to the alphaherpesvirinae glycoprotein E family.</text>
</comment>
<evidence type="ECO:0000256" key="7">
    <source>
        <dbReference type="ARBA" id="ARBA00022511"/>
    </source>
</evidence>
<evidence type="ECO:0000256" key="3">
    <source>
        <dbReference type="ARBA" id="ARBA00004402"/>
    </source>
</evidence>
<evidence type="ECO:0000256" key="17">
    <source>
        <dbReference type="ARBA" id="ARBA00025134"/>
    </source>
</evidence>
<evidence type="ECO:0000256" key="13">
    <source>
        <dbReference type="ARBA" id="ARBA00022989"/>
    </source>
</evidence>